<evidence type="ECO:0000313" key="2">
    <source>
        <dbReference type="EMBL" id="KAJ9589390.1"/>
    </source>
</evidence>
<keyword evidence="1" id="KW-1133">Transmembrane helix</keyword>
<gene>
    <name evidence="2" type="ORF">L9F63_017410</name>
</gene>
<reference evidence="2" key="2">
    <citation type="submission" date="2023-05" db="EMBL/GenBank/DDBJ databases">
        <authorList>
            <person name="Fouks B."/>
        </authorList>
    </citation>
    <scope>NUCLEOTIDE SEQUENCE</scope>
    <source>
        <strain evidence="2">Stay&amp;Tobe</strain>
        <tissue evidence="2">Testes</tissue>
    </source>
</reference>
<reference evidence="2" key="1">
    <citation type="journal article" date="2023" name="IScience">
        <title>Live-bearing cockroach genome reveals convergent evolutionary mechanisms linked to viviparity in insects and beyond.</title>
        <authorList>
            <person name="Fouks B."/>
            <person name="Harrison M.C."/>
            <person name="Mikhailova A.A."/>
            <person name="Marchal E."/>
            <person name="English S."/>
            <person name="Carruthers M."/>
            <person name="Jennings E.C."/>
            <person name="Chiamaka E.L."/>
            <person name="Frigard R.A."/>
            <person name="Pippel M."/>
            <person name="Attardo G.M."/>
            <person name="Benoit J.B."/>
            <person name="Bornberg-Bauer E."/>
            <person name="Tobe S.S."/>
        </authorList>
    </citation>
    <scope>NUCLEOTIDE SEQUENCE</scope>
    <source>
        <strain evidence="2">Stay&amp;Tobe</strain>
    </source>
</reference>
<dbReference type="Proteomes" id="UP001233999">
    <property type="component" value="Unassembled WGS sequence"/>
</dbReference>
<feature type="non-terminal residue" evidence="2">
    <location>
        <position position="168"/>
    </location>
</feature>
<comment type="caution">
    <text evidence="2">The sequence shown here is derived from an EMBL/GenBank/DDBJ whole genome shotgun (WGS) entry which is preliminary data.</text>
</comment>
<proteinExistence type="predicted"/>
<keyword evidence="3" id="KW-1185">Reference proteome</keyword>
<feature type="transmembrane region" description="Helical" evidence="1">
    <location>
        <begin position="68"/>
        <end position="89"/>
    </location>
</feature>
<sequence>FYYSTPALQQNMFENDLKTLVDTTNCKTIRLRNMLSVLIFILCLCNTLNFRSTHIIHAYSSTNILPKYLYLDLGSHYVFYIIGITLRYISPTKFVRLRFTNEIRRNNSRLTCQRVIRKPISYILIYCPSCISRLLITKWFGADRNADHIALHYYQIDNNSMLKGLTEA</sequence>
<organism evidence="2 3">
    <name type="scientific">Diploptera punctata</name>
    <name type="common">Pacific beetle cockroach</name>
    <dbReference type="NCBI Taxonomy" id="6984"/>
    <lineage>
        <taxon>Eukaryota</taxon>
        <taxon>Metazoa</taxon>
        <taxon>Ecdysozoa</taxon>
        <taxon>Arthropoda</taxon>
        <taxon>Hexapoda</taxon>
        <taxon>Insecta</taxon>
        <taxon>Pterygota</taxon>
        <taxon>Neoptera</taxon>
        <taxon>Polyneoptera</taxon>
        <taxon>Dictyoptera</taxon>
        <taxon>Blattodea</taxon>
        <taxon>Blaberoidea</taxon>
        <taxon>Blaberidae</taxon>
        <taxon>Diplopterinae</taxon>
        <taxon>Diploptera</taxon>
    </lineage>
</organism>
<keyword evidence="1" id="KW-0472">Membrane</keyword>
<keyword evidence="1" id="KW-0812">Transmembrane</keyword>
<evidence type="ECO:0000256" key="1">
    <source>
        <dbReference type="SAM" id="Phobius"/>
    </source>
</evidence>
<accession>A0AAD8EG77</accession>
<protein>
    <submittedName>
        <fullName evidence="2">Uncharacterized protein</fullName>
    </submittedName>
</protein>
<evidence type="ECO:0000313" key="3">
    <source>
        <dbReference type="Proteomes" id="UP001233999"/>
    </source>
</evidence>
<name>A0AAD8EG77_DIPPU</name>
<dbReference type="EMBL" id="JASPKZ010004945">
    <property type="protein sequence ID" value="KAJ9589390.1"/>
    <property type="molecule type" value="Genomic_DNA"/>
</dbReference>
<feature type="non-terminal residue" evidence="2">
    <location>
        <position position="1"/>
    </location>
</feature>
<feature type="transmembrane region" description="Helical" evidence="1">
    <location>
        <begin position="37"/>
        <end position="56"/>
    </location>
</feature>
<dbReference type="AlphaFoldDB" id="A0AAD8EG77"/>